<gene>
    <name evidence="2" type="ORF">NCTC13102_00435</name>
</gene>
<sequence length="206" mass="24099">MKKTWKNFKVPNFRNLDTDLVLHNMIFVVIYIGAILMFFSYMLWPLILDFKVKYIEERKQNLILTEVQKDFDSSKDRLVGLLTNNKSLLSRLNNAKSQNIITDLLAQYFSKKSMRLLSSHIDEESQIKTTLYQIQVQTDDIGKFWEFITALGESDTSIIISLPVQIQKASMQSRIYDIVFNVETAYNVYKLNPEIKQIVDSALRKK</sequence>
<name>A0A2X3BPE8_9HELI</name>
<dbReference type="Proteomes" id="UP000250166">
    <property type="component" value="Unassembled WGS sequence"/>
</dbReference>
<accession>A0A2X3BPE8</accession>
<keyword evidence="1" id="KW-0472">Membrane</keyword>
<protein>
    <submittedName>
        <fullName evidence="2">Membrane protein</fullName>
    </submittedName>
</protein>
<keyword evidence="1" id="KW-1133">Transmembrane helix</keyword>
<evidence type="ECO:0000313" key="2">
    <source>
        <dbReference type="EMBL" id="SQB97985.1"/>
    </source>
</evidence>
<evidence type="ECO:0000256" key="1">
    <source>
        <dbReference type="SAM" id="Phobius"/>
    </source>
</evidence>
<feature type="transmembrane region" description="Helical" evidence="1">
    <location>
        <begin position="20"/>
        <end position="44"/>
    </location>
</feature>
<dbReference type="AlphaFoldDB" id="A0A2X3BPE8"/>
<evidence type="ECO:0000313" key="3">
    <source>
        <dbReference type="Proteomes" id="UP000250166"/>
    </source>
</evidence>
<dbReference type="RefSeq" id="WP_112058326.1">
    <property type="nucleotide sequence ID" value="NZ_UAWL01000006.1"/>
</dbReference>
<organism evidence="2 3">
    <name type="scientific">Helicobacter fennelliae</name>
    <dbReference type="NCBI Taxonomy" id="215"/>
    <lineage>
        <taxon>Bacteria</taxon>
        <taxon>Pseudomonadati</taxon>
        <taxon>Campylobacterota</taxon>
        <taxon>Epsilonproteobacteria</taxon>
        <taxon>Campylobacterales</taxon>
        <taxon>Helicobacteraceae</taxon>
        <taxon>Helicobacter</taxon>
    </lineage>
</organism>
<dbReference type="EMBL" id="UAWL01000006">
    <property type="protein sequence ID" value="SQB97985.1"/>
    <property type="molecule type" value="Genomic_DNA"/>
</dbReference>
<reference evidence="2 3" key="1">
    <citation type="submission" date="2018-06" db="EMBL/GenBank/DDBJ databases">
        <authorList>
            <consortium name="Pathogen Informatics"/>
            <person name="Doyle S."/>
        </authorList>
    </citation>
    <scope>NUCLEOTIDE SEQUENCE [LARGE SCALE GENOMIC DNA]</scope>
    <source>
        <strain evidence="2 3">NCTC13102</strain>
    </source>
</reference>
<proteinExistence type="predicted"/>
<keyword evidence="1" id="KW-0812">Transmembrane</keyword>